<accession>A0A248UI06</accession>
<reference evidence="1 2" key="1">
    <citation type="submission" date="2017-07" db="EMBL/GenBank/DDBJ databases">
        <title>Phylogenetic study on the rhizospheric bacterium Ochrobactrum sp. A44.</title>
        <authorList>
            <person name="Krzyzanowska D.M."/>
            <person name="Ossowicki A."/>
            <person name="Rajewska M."/>
            <person name="Maciag T."/>
            <person name="Kaczynski Z."/>
            <person name="Czerwicka M."/>
            <person name="Jafra S."/>
        </authorList>
    </citation>
    <scope>NUCLEOTIDE SEQUENCE [LARGE SCALE GENOMIC DNA]</scope>
    <source>
        <strain evidence="1 2">A44</strain>
    </source>
</reference>
<sequence length="54" mass="6073">MAADEHGHLRARHDETVLVLESKLITIPVKASPQVIDDDTDMMKAMDDIYHVIS</sequence>
<dbReference type="KEGG" id="och:CES85_2285"/>
<name>A0A248UI06_9HYPH</name>
<dbReference type="EMBL" id="CP022604">
    <property type="protein sequence ID" value="ASV86232.1"/>
    <property type="molecule type" value="Genomic_DNA"/>
</dbReference>
<evidence type="ECO:0000313" key="2">
    <source>
        <dbReference type="Proteomes" id="UP000215256"/>
    </source>
</evidence>
<organism evidence="1 2">
    <name type="scientific">Ochrobactrum quorumnocens</name>
    <dbReference type="NCBI Taxonomy" id="271865"/>
    <lineage>
        <taxon>Bacteria</taxon>
        <taxon>Pseudomonadati</taxon>
        <taxon>Pseudomonadota</taxon>
        <taxon>Alphaproteobacteria</taxon>
        <taxon>Hyphomicrobiales</taxon>
        <taxon>Brucellaceae</taxon>
        <taxon>Brucella/Ochrobactrum group</taxon>
        <taxon>Ochrobactrum</taxon>
    </lineage>
</organism>
<gene>
    <name evidence="1" type="ORF">CES85_2285</name>
</gene>
<proteinExistence type="predicted"/>
<dbReference type="AlphaFoldDB" id="A0A248UI06"/>
<protein>
    <submittedName>
        <fullName evidence="1">Uncharacterized protein</fullName>
    </submittedName>
</protein>
<dbReference type="Proteomes" id="UP000215256">
    <property type="component" value="Chromosome 1"/>
</dbReference>
<evidence type="ECO:0000313" key="1">
    <source>
        <dbReference type="EMBL" id="ASV86232.1"/>
    </source>
</evidence>